<evidence type="ECO:0000256" key="1">
    <source>
        <dbReference type="SAM" id="MobiDB-lite"/>
    </source>
</evidence>
<feature type="compositionally biased region" description="Low complexity" evidence="1">
    <location>
        <begin position="248"/>
        <end position="259"/>
    </location>
</feature>
<organism evidence="2">
    <name type="scientific">uncultured Acetobacteraceae bacterium</name>
    <dbReference type="NCBI Taxonomy" id="169975"/>
    <lineage>
        <taxon>Bacteria</taxon>
        <taxon>Pseudomonadati</taxon>
        <taxon>Pseudomonadota</taxon>
        <taxon>Alphaproteobacteria</taxon>
        <taxon>Acetobacterales</taxon>
        <taxon>Acetobacteraceae</taxon>
        <taxon>environmental samples</taxon>
    </lineage>
</organism>
<feature type="region of interest" description="Disordered" evidence="1">
    <location>
        <begin position="1"/>
        <end position="283"/>
    </location>
</feature>
<feature type="compositionally biased region" description="Basic residues" evidence="1">
    <location>
        <begin position="66"/>
        <end position="76"/>
    </location>
</feature>
<gene>
    <name evidence="2" type="ORF">AVDCRST_MAG08-2791</name>
</gene>
<accession>A0A6J4IZY0</accession>
<feature type="non-terminal residue" evidence="2">
    <location>
        <position position="1"/>
    </location>
</feature>
<dbReference type="GO" id="GO:0032259">
    <property type="term" value="P:methylation"/>
    <property type="evidence" value="ECO:0007669"/>
    <property type="project" value="UniProtKB-KW"/>
</dbReference>
<feature type="compositionally biased region" description="Low complexity" evidence="1">
    <location>
        <begin position="52"/>
        <end position="61"/>
    </location>
</feature>
<reference evidence="2" key="1">
    <citation type="submission" date="2020-02" db="EMBL/GenBank/DDBJ databases">
        <authorList>
            <person name="Meier V. D."/>
        </authorList>
    </citation>
    <scope>NUCLEOTIDE SEQUENCE</scope>
    <source>
        <strain evidence="2">AVDCRST_MAG08</strain>
    </source>
</reference>
<dbReference type="EC" id="2.1.1.200" evidence="2"/>
<keyword evidence="2" id="KW-0489">Methyltransferase</keyword>
<sequence length="283" mass="29639">DRARGRRRPGPAARRIAHHRAGPPATGGQHRRRRARHGQRGPVPPPAGGAAGRVAAGPRVADGVRRGPHPRSRRRLPGPAFVARRLPSRFRHLPAAAPRGEAAPHGARCRGGPARDQRRRPPRRGALRAGARGARQRRHGLRRHARALPAQPGPHVAQPGPGGDDPGLRVVDSDRNGAAARADDERDACRHEGRAGRLPQPAGGGARRLRLPRQRSEAPRHGAEPAPLVPARRGDGAGAADPARRGDGALARPDAARPAGRGGAYPWTGGSSGCGSTAVANQL</sequence>
<feature type="non-terminal residue" evidence="2">
    <location>
        <position position="283"/>
    </location>
</feature>
<feature type="compositionally biased region" description="Basic residues" evidence="1">
    <location>
        <begin position="1"/>
        <end position="21"/>
    </location>
</feature>
<evidence type="ECO:0000313" key="2">
    <source>
        <dbReference type="EMBL" id="CAA9263316.1"/>
    </source>
</evidence>
<feature type="compositionally biased region" description="Polar residues" evidence="1">
    <location>
        <begin position="274"/>
        <end position="283"/>
    </location>
</feature>
<proteinExistence type="predicted"/>
<name>A0A6J4IZY0_9PROT</name>
<protein>
    <submittedName>
        <fullName evidence="2">tRNA (Cytidine(32)/uridine(32)-2'-O)-methyltransferase</fullName>
        <ecNumber evidence="2">2.1.1.200</ecNumber>
    </submittedName>
</protein>
<feature type="compositionally biased region" description="Basic residues" evidence="1">
    <location>
        <begin position="29"/>
        <end position="39"/>
    </location>
</feature>
<dbReference type="EMBL" id="CADCTG010000205">
    <property type="protein sequence ID" value="CAA9263316.1"/>
    <property type="molecule type" value="Genomic_DNA"/>
</dbReference>
<dbReference type="GO" id="GO:0160206">
    <property type="term" value="F:tRNA (cytidine(32)/uridine(32)-2'-O)-methyltransferase activity"/>
    <property type="evidence" value="ECO:0007669"/>
    <property type="project" value="UniProtKB-EC"/>
</dbReference>
<dbReference type="AlphaFoldDB" id="A0A6J4IZY0"/>
<feature type="compositionally biased region" description="Basic residues" evidence="1">
    <location>
        <begin position="134"/>
        <end position="146"/>
    </location>
</feature>
<feature type="compositionally biased region" description="Basic and acidic residues" evidence="1">
    <location>
        <begin position="214"/>
        <end position="223"/>
    </location>
</feature>
<feature type="compositionally biased region" description="Basic and acidic residues" evidence="1">
    <location>
        <begin position="171"/>
        <end position="195"/>
    </location>
</feature>
<feature type="compositionally biased region" description="Basic residues" evidence="1">
    <location>
        <begin position="117"/>
        <end position="126"/>
    </location>
</feature>
<keyword evidence="2" id="KW-0808">Transferase</keyword>